<organism evidence="1 2">
    <name type="scientific">Mesonia phycicola</name>
    <dbReference type="NCBI Taxonomy" id="579105"/>
    <lineage>
        <taxon>Bacteria</taxon>
        <taxon>Pseudomonadati</taxon>
        <taxon>Bacteroidota</taxon>
        <taxon>Flavobacteriia</taxon>
        <taxon>Flavobacteriales</taxon>
        <taxon>Flavobacteriaceae</taxon>
        <taxon>Mesonia</taxon>
    </lineage>
</organism>
<dbReference type="OrthoDB" id="1430047at2"/>
<sequence>MHSIINKIKYAFLLAVALCLVSCEEVVEVDLDSSNHQLVIDAEILWDTDTSGNTQHIYLSRLTDYYEEETIKVSNATVSITNTSGDQFIFLETAEYGTYESTDFIPELGETYTLEVIVEGEIYTAEETMVAVPDITRIEQDDEGGFLGDEIEVSFYFDDPAEETNFYLTDFETSFLIYPEYDLSDDDFFNGNEMDADFSDEDLAVGDAIQINFRGISEEFYNYMSLILESTSGNPFSTPPANIRGNIINQTNPENYAFGYFSLSQAHQFIYIVE</sequence>
<name>A0A1M6EH25_9FLAO</name>
<gene>
    <name evidence="1" type="ORF">SAMN04488096_10583</name>
</gene>
<dbReference type="RefSeq" id="WP_073151011.1">
    <property type="nucleotide sequence ID" value="NZ_FQYY01000005.1"/>
</dbReference>
<protein>
    <recommendedName>
        <fullName evidence="3">DUF4249 domain-containing protein</fullName>
    </recommendedName>
</protein>
<dbReference type="STRING" id="579105.SAMN04488096_10583"/>
<accession>A0A1M6EH25</accession>
<evidence type="ECO:0008006" key="3">
    <source>
        <dbReference type="Google" id="ProtNLM"/>
    </source>
</evidence>
<proteinExistence type="predicted"/>
<evidence type="ECO:0000313" key="2">
    <source>
        <dbReference type="Proteomes" id="UP000184225"/>
    </source>
</evidence>
<dbReference type="EMBL" id="FQYY01000005">
    <property type="protein sequence ID" value="SHI84792.1"/>
    <property type="molecule type" value="Genomic_DNA"/>
</dbReference>
<evidence type="ECO:0000313" key="1">
    <source>
        <dbReference type="EMBL" id="SHI84792.1"/>
    </source>
</evidence>
<dbReference type="Pfam" id="PF14054">
    <property type="entry name" value="DUF4249"/>
    <property type="match status" value="1"/>
</dbReference>
<dbReference type="Proteomes" id="UP000184225">
    <property type="component" value="Unassembled WGS sequence"/>
</dbReference>
<reference evidence="1 2" key="1">
    <citation type="submission" date="2016-11" db="EMBL/GenBank/DDBJ databases">
        <authorList>
            <person name="Jaros S."/>
            <person name="Januszkiewicz K."/>
            <person name="Wedrychowicz H."/>
        </authorList>
    </citation>
    <scope>NUCLEOTIDE SEQUENCE [LARGE SCALE GENOMIC DNA]</scope>
    <source>
        <strain evidence="1 2">DSM 21425</strain>
    </source>
</reference>
<dbReference type="AlphaFoldDB" id="A0A1M6EH25"/>
<dbReference type="InterPro" id="IPR025345">
    <property type="entry name" value="DUF4249"/>
</dbReference>
<keyword evidence="2" id="KW-1185">Reference proteome</keyword>